<dbReference type="SUPFAM" id="SSF64438">
    <property type="entry name" value="CNF1/YfiH-like putative cysteine hydrolases"/>
    <property type="match status" value="1"/>
</dbReference>
<dbReference type="NCBIfam" id="TIGR00726">
    <property type="entry name" value="peptidoglycan editing factor PgeF"/>
    <property type="match status" value="1"/>
</dbReference>
<evidence type="ECO:0000256" key="7">
    <source>
        <dbReference type="ARBA" id="ARBA00022801"/>
    </source>
</evidence>
<dbReference type="InterPro" id="IPR038371">
    <property type="entry name" value="Cu_polyphenol_OxRdtase_sf"/>
</dbReference>
<dbReference type="PANTHER" id="PTHR30616:SF2">
    <property type="entry name" value="PURINE NUCLEOSIDE PHOSPHORYLASE LACC1"/>
    <property type="match status" value="1"/>
</dbReference>
<comment type="function">
    <text evidence="3">Purine nucleoside enzyme that catalyzes the phosphorolysis of adenosine and inosine nucleosides, yielding D-ribose 1-phosphate and the respective free bases, adenine and hypoxanthine. Also catalyzes the phosphorolysis of S-methyl-5'-thioadenosine into adenine and S-methyl-5-thio-alpha-D-ribose 1-phosphate. Also has adenosine deaminase activity.</text>
</comment>
<evidence type="ECO:0000256" key="12">
    <source>
        <dbReference type="RuleBase" id="RU361274"/>
    </source>
</evidence>
<keyword evidence="6" id="KW-0479">Metal-binding</keyword>
<dbReference type="EMBL" id="CAKJTJ010000002">
    <property type="protein sequence ID" value="CAG9619791.1"/>
    <property type="molecule type" value="Genomic_DNA"/>
</dbReference>
<organism evidence="13 14">
    <name type="scientific">Sutcliffiella rhizosphaerae</name>
    <dbReference type="NCBI Taxonomy" id="2880967"/>
    <lineage>
        <taxon>Bacteria</taxon>
        <taxon>Bacillati</taxon>
        <taxon>Bacillota</taxon>
        <taxon>Bacilli</taxon>
        <taxon>Bacillales</taxon>
        <taxon>Bacillaceae</taxon>
        <taxon>Sutcliffiella</taxon>
    </lineage>
</organism>
<evidence type="ECO:0000256" key="11">
    <source>
        <dbReference type="ARBA" id="ARBA00049893"/>
    </source>
</evidence>
<keyword evidence="8" id="KW-0862">Zinc</keyword>
<accession>A0ABN8A7P8</accession>
<dbReference type="GO" id="GO:0016491">
    <property type="term" value="F:oxidoreductase activity"/>
    <property type="evidence" value="ECO:0007669"/>
    <property type="project" value="UniProtKB-KW"/>
</dbReference>
<proteinExistence type="inferred from homology"/>
<keyword evidence="14" id="KW-1185">Reference proteome</keyword>
<evidence type="ECO:0000256" key="1">
    <source>
        <dbReference type="ARBA" id="ARBA00000553"/>
    </source>
</evidence>
<name>A0ABN8A7P8_9BACI</name>
<evidence type="ECO:0000256" key="4">
    <source>
        <dbReference type="ARBA" id="ARBA00007353"/>
    </source>
</evidence>
<comment type="catalytic activity">
    <reaction evidence="10">
        <text>adenosine + phosphate = alpha-D-ribose 1-phosphate + adenine</text>
        <dbReference type="Rhea" id="RHEA:27642"/>
        <dbReference type="ChEBI" id="CHEBI:16335"/>
        <dbReference type="ChEBI" id="CHEBI:16708"/>
        <dbReference type="ChEBI" id="CHEBI:43474"/>
        <dbReference type="ChEBI" id="CHEBI:57720"/>
        <dbReference type="EC" id="2.4.2.1"/>
    </reaction>
    <physiologicalReaction direction="left-to-right" evidence="10">
        <dbReference type="Rhea" id="RHEA:27643"/>
    </physiologicalReaction>
</comment>
<comment type="catalytic activity">
    <reaction evidence="1">
        <text>inosine + phosphate = alpha-D-ribose 1-phosphate + hypoxanthine</text>
        <dbReference type="Rhea" id="RHEA:27646"/>
        <dbReference type="ChEBI" id="CHEBI:17368"/>
        <dbReference type="ChEBI" id="CHEBI:17596"/>
        <dbReference type="ChEBI" id="CHEBI:43474"/>
        <dbReference type="ChEBI" id="CHEBI:57720"/>
        <dbReference type="EC" id="2.4.2.1"/>
    </reaction>
    <physiologicalReaction direction="left-to-right" evidence="1">
        <dbReference type="Rhea" id="RHEA:27647"/>
    </physiologicalReaction>
</comment>
<evidence type="ECO:0000256" key="2">
    <source>
        <dbReference type="ARBA" id="ARBA00001947"/>
    </source>
</evidence>
<gene>
    <name evidence="13" type="primary">rl5</name>
    <name evidence="13" type="ORF">BACCIP111883_00559</name>
</gene>
<dbReference type="RefSeq" id="WP_230499724.1">
    <property type="nucleotide sequence ID" value="NZ_CAKJTJ010000002.1"/>
</dbReference>
<dbReference type="Gene3D" id="3.60.140.10">
    <property type="entry name" value="CNF1/YfiH-like putative cysteine hydrolases"/>
    <property type="match status" value="1"/>
</dbReference>
<protein>
    <recommendedName>
        <fullName evidence="12">Purine nucleoside phosphorylase</fullName>
    </recommendedName>
</protein>
<keyword evidence="5" id="KW-0808">Transferase</keyword>
<dbReference type="Proteomes" id="UP000789833">
    <property type="component" value="Unassembled WGS sequence"/>
</dbReference>
<dbReference type="InterPro" id="IPR011324">
    <property type="entry name" value="Cytotoxic_necrot_fac-like_cat"/>
</dbReference>
<comment type="catalytic activity">
    <reaction evidence="11">
        <text>S-methyl-5'-thioadenosine + phosphate = 5-(methylsulfanyl)-alpha-D-ribose 1-phosphate + adenine</text>
        <dbReference type="Rhea" id="RHEA:11852"/>
        <dbReference type="ChEBI" id="CHEBI:16708"/>
        <dbReference type="ChEBI" id="CHEBI:17509"/>
        <dbReference type="ChEBI" id="CHEBI:43474"/>
        <dbReference type="ChEBI" id="CHEBI:58533"/>
        <dbReference type="EC" id="2.4.2.28"/>
    </reaction>
    <physiologicalReaction direction="left-to-right" evidence="11">
        <dbReference type="Rhea" id="RHEA:11853"/>
    </physiologicalReaction>
</comment>
<comment type="catalytic activity">
    <reaction evidence="9">
        <text>adenosine + H2O + H(+) = inosine + NH4(+)</text>
        <dbReference type="Rhea" id="RHEA:24408"/>
        <dbReference type="ChEBI" id="CHEBI:15377"/>
        <dbReference type="ChEBI" id="CHEBI:15378"/>
        <dbReference type="ChEBI" id="CHEBI:16335"/>
        <dbReference type="ChEBI" id="CHEBI:17596"/>
        <dbReference type="ChEBI" id="CHEBI:28938"/>
        <dbReference type="EC" id="3.5.4.4"/>
    </reaction>
    <physiologicalReaction direction="left-to-right" evidence="9">
        <dbReference type="Rhea" id="RHEA:24409"/>
    </physiologicalReaction>
</comment>
<evidence type="ECO:0000256" key="10">
    <source>
        <dbReference type="ARBA" id="ARBA00048968"/>
    </source>
</evidence>
<comment type="similarity">
    <text evidence="4 12">Belongs to the purine nucleoside phosphorylase YfiH/LACC1 family.</text>
</comment>
<reference evidence="13 14" key="1">
    <citation type="submission" date="2021-10" db="EMBL/GenBank/DDBJ databases">
        <authorList>
            <person name="Criscuolo A."/>
        </authorList>
    </citation>
    <scope>NUCLEOTIDE SEQUENCE [LARGE SCALE GENOMIC DNA]</scope>
    <source>
        <strain evidence="14">CIP 111883</strain>
    </source>
</reference>
<evidence type="ECO:0000256" key="5">
    <source>
        <dbReference type="ARBA" id="ARBA00022679"/>
    </source>
</evidence>
<dbReference type="CDD" id="cd16833">
    <property type="entry name" value="YfiH"/>
    <property type="match status" value="1"/>
</dbReference>
<keyword evidence="7" id="KW-0378">Hydrolase</keyword>
<sequence length="278" mass="30928">MTEPFVLEQKQFLTLPSWKEKLSELIVGFTTKNGGISQGAYNSFNMGLHVEDSVEHVVENKQILANITDFPMDNWIGCEQTHGNYIVKVSPAHRGKGVTNYKNAIAGTDGIYTDSENVLLTLCFADCVPLYFFAPSYHYIGLAHAGWKGTVKEIGGMMIKKWEMEGVATDDIFVAIGPSISSQSYLVDDFVINQVKSILPFQCHQSAFKEVSKGQYELDLKYVNVEILKKAGIKEENILCSSFCTSTDHSLFFSHRRDQGKTGRMMSFIGLKGASVHG</sequence>
<evidence type="ECO:0000256" key="6">
    <source>
        <dbReference type="ARBA" id="ARBA00022723"/>
    </source>
</evidence>
<dbReference type="PANTHER" id="PTHR30616">
    <property type="entry name" value="UNCHARACTERIZED PROTEIN YFIH"/>
    <property type="match status" value="1"/>
</dbReference>
<dbReference type="InterPro" id="IPR003730">
    <property type="entry name" value="Cu_polyphenol_OxRdtase"/>
</dbReference>
<keyword evidence="13" id="KW-0560">Oxidoreductase</keyword>
<evidence type="ECO:0000256" key="9">
    <source>
        <dbReference type="ARBA" id="ARBA00047989"/>
    </source>
</evidence>
<evidence type="ECO:0000256" key="8">
    <source>
        <dbReference type="ARBA" id="ARBA00022833"/>
    </source>
</evidence>
<evidence type="ECO:0000313" key="14">
    <source>
        <dbReference type="Proteomes" id="UP000789833"/>
    </source>
</evidence>
<evidence type="ECO:0000313" key="13">
    <source>
        <dbReference type="EMBL" id="CAG9619791.1"/>
    </source>
</evidence>
<comment type="caution">
    <text evidence="13">The sequence shown here is derived from an EMBL/GenBank/DDBJ whole genome shotgun (WGS) entry which is preliminary data.</text>
</comment>
<evidence type="ECO:0000256" key="3">
    <source>
        <dbReference type="ARBA" id="ARBA00003215"/>
    </source>
</evidence>
<comment type="cofactor">
    <cofactor evidence="2">
        <name>Zn(2+)</name>
        <dbReference type="ChEBI" id="CHEBI:29105"/>
    </cofactor>
</comment>
<dbReference type="Pfam" id="PF02578">
    <property type="entry name" value="Cu-oxidase_4"/>
    <property type="match status" value="1"/>
</dbReference>